<evidence type="ECO:0000256" key="8">
    <source>
        <dbReference type="SAM" id="Phobius"/>
    </source>
</evidence>
<evidence type="ECO:0000313" key="10">
    <source>
        <dbReference type="Proteomes" id="UP000285961"/>
    </source>
</evidence>
<organism evidence="9 10">
    <name type="scientific">Candidatus Abyssobacteria bacterium SURF_17</name>
    <dbReference type="NCBI Taxonomy" id="2093361"/>
    <lineage>
        <taxon>Bacteria</taxon>
        <taxon>Pseudomonadati</taxon>
        <taxon>Candidatus Hydrogenedentota</taxon>
        <taxon>Candidatus Abyssobacteria</taxon>
    </lineage>
</organism>
<dbReference type="Proteomes" id="UP000285961">
    <property type="component" value="Unassembled WGS sequence"/>
</dbReference>
<comment type="subcellular location">
    <subcellularLocation>
        <location evidence="1">Cell membrane</location>
        <topology evidence="1">Multi-pass membrane protein</topology>
    </subcellularLocation>
</comment>
<comment type="caution">
    <text evidence="9">The sequence shown here is derived from an EMBL/GenBank/DDBJ whole genome shotgun (WGS) entry which is preliminary data.</text>
</comment>
<keyword evidence="4" id="KW-0808">Transferase</keyword>
<evidence type="ECO:0000256" key="4">
    <source>
        <dbReference type="ARBA" id="ARBA00022679"/>
    </source>
</evidence>
<evidence type="ECO:0000256" key="2">
    <source>
        <dbReference type="ARBA" id="ARBA00022475"/>
    </source>
</evidence>
<feature type="transmembrane region" description="Helical" evidence="8">
    <location>
        <begin position="126"/>
        <end position="143"/>
    </location>
</feature>
<protein>
    <submittedName>
        <fullName evidence="9">Uncharacterized protein</fullName>
    </submittedName>
</protein>
<feature type="transmembrane region" description="Helical" evidence="8">
    <location>
        <begin position="12"/>
        <end position="33"/>
    </location>
</feature>
<evidence type="ECO:0000256" key="7">
    <source>
        <dbReference type="ARBA" id="ARBA00023136"/>
    </source>
</evidence>
<feature type="transmembrane region" description="Helical" evidence="8">
    <location>
        <begin position="325"/>
        <end position="346"/>
    </location>
</feature>
<dbReference type="InterPro" id="IPR050297">
    <property type="entry name" value="LipidA_mod_glycosyltrf_83"/>
</dbReference>
<keyword evidence="3" id="KW-0328">Glycosyltransferase</keyword>
<feature type="transmembrane region" description="Helical" evidence="8">
    <location>
        <begin position="73"/>
        <end position="90"/>
    </location>
</feature>
<sequence>MNDSTNLSRRGLALILILHIALGIAFSIVVPLWDAPDELRHFIYVKYLADHASLPPLSDKLSENPVSLAFHPPLYHALMAPLAAGFPLVVTEKEFPPATKVGNKFYVHWAEGTRFPYAGIPLRVHLIRLVSLALGTIVVYLTWHIGRIVFPEDRWFPFVATCVVGLNPQFIFISATVNDNSLSAVFGALTLLMLAVAIVKGVKPWLILPLGLALGGALLSTTSAILLVPVLVAGLFASDLGIRKTMSYSAGAVLVAGAVAGWWYVRNAILCGDPLLWEFHKNIVGNYCVRGSPMGIIDFLNTLRLIHRSFWGVFGSMGLPLAAPIYWVLEICTGLIIAGVVRCIVYRRDTLQRTQLRVFLVFFFAALLFFVSVVHYNFTFWSPQGRYLFVVLPAFGILGTVGLLKGIGGQSKLIAMSVFTALLLFNAVALLFFVWPAYV</sequence>
<feature type="transmembrane region" description="Helical" evidence="8">
    <location>
        <begin position="413"/>
        <end position="438"/>
    </location>
</feature>
<feature type="transmembrane region" description="Helical" evidence="8">
    <location>
        <begin position="248"/>
        <end position="265"/>
    </location>
</feature>
<keyword evidence="5 8" id="KW-0812">Transmembrane</keyword>
<evidence type="ECO:0000256" key="6">
    <source>
        <dbReference type="ARBA" id="ARBA00022989"/>
    </source>
</evidence>
<dbReference type="AlphaFoldDB" id="A0A419EZ62"/>
<dbReference type="PANTHER" id="PTHR33908">
    <property type="entry name" value="MANNOSYLTRANSFERASE YKCB-RELATED"/>
    <property type="match status" value="1"/>
</dbReference>
<gene>
    <name evidence="9" type="ORF">C4532_09615</name>
</gene>
<dbReference type="EMBL" id="QZKI01000071">
    <property type="protein sequence ID" value="RJP70341.1"/>
    <property type="molecule type" value="Genomic_DNA"/>
</dbReference>
<feature type="transmembrane region" description="Helical" evidence="8">
    <location>
        <begin position="358"/>
        <end position="378"/>
    </location>
</feature>
<feature type="transmembrane region" description="Helical" evidence="8">
    <location>
        <begin position="205"/>
        <end position="236"/>
    </location>
</feature>
<reference evidence="9 10" key="1">
    <citation type="journal article" date="2017" name="ISME J.">
        <title>Energy and carbon metabolisms in a deep terrestrial subsurface fluid microbial community.</title>
        <authorList>
            <person name="Momper L."/>
            <person name="Jungbluth S.P."/>
            <person name="Lee M.D."/>
            <person name="Amend J.P."/>
        </authorList>
    </citation>
    <scope>NUCLEOTIDE SEQUENCE [LARGE SCALE GENOMIC DNA]</scope>
    <source>
        <strain evidence="9">SURF_17</strain>
    </source>
</reference>
<dbReference type="GO" id="GO:0009103">
    <property type="term" value="P:lipopolysaccharide biosynthetic process"/>
    <property type="evidence" value="ECO:0007669"/>
    <property type="project" value="UniProtKB-ARBA"/>
</dbReference>
<dbReference type="GO" id="GO:0005886">
    <property type="term" value="C:plasma membrane"/>
    <property type="evidence" value="ECO:0007669"/>
    <property type="project" value="UniProtKB-SubCell"/>
</dbReference>
<keyword evidence="6 8" id="KW-1133">Transmembrane helix</keyword>
<evidence type="ECO:0000256" key="1">
    <source>
        <dbReference type="ARBA" id="ARBA00004651"/>
    </source>
</evidence>
<name>A0A419EZ62_9BACT</name>
<feature type="transmembrane region" description="Helical" evidence="8">
    <location>
        <begin position="155"/>
        <end position="175"/>
    </location>
</feature>
<evidence type="ECO:0000256" key="5">
    <source>
        <dbReference type="ARBA" id="ARBA00022692"/>
    </source>
</evidence>
<dbReference type="GO" id="GO:0016763">
    <property type="term" value="F:pentosyltransferase activity"/>
    <property type="evidence" value="ECO:0007669"/>
    <property type="project" value="TreeGrafter"/>
</dbReference>
<keyword evidence="7 8" id="KW-0472">Membrane</keyword>
<proteinExistence type="predicted"/>
<evidence type="ECO:0000256" key="3">
    <source>
        <dbReference type="ARBA" id="ARBA00022676"/>
    </source>
</evidence>
<evidence type="ECO:0000313" key="9">
    <source>
        <dbReference type="EMBL" id="RJP70341.1"/>
    </source>
</evidence>
<accession>A0A419EZ62</accession>
<feature type="transmembrane region" description="Helical" evidence="8">
    <location>
        <begin position="182"/>
        <end position="199"/>
    </location>
</feature>
<dbReference type="PANTHER" id="PTHR33908:SF11">
    <property type="entry name" value="MEMBRANE PROTEIN"/>
    <property type="match status" value="1"/>
</dbReference>
<feature type="transmembrane region" description="Helical" evidence="8">
    <location>
        <begin position="384"/>
        <end position="404"/>
    </location>
</feature>
<keyword evidence="2" id="KW-1003">Cell membrane</keyword>